<keyword evidence="2" id="KW-1185">Reference proteome</keyword>
<organism evidence="1 2">
    <name type="scientific">Dermacentor silvarum</name>
    <name type="common">Tick</name>
    <dbReference type="NCBI Taxonomy" id="543639"/>
    <lineage>
        <taxon>Eukaryota</taxon>
        <taxon>Metazoa</taxon>
        <taxon>Ecdysozoa</taxon>
        <taxon>Arthropoda</taxon>
        <taxon>Chelicerata</taxon>
        <taxon>Arachnida</taxon>
        <taxon>Acari</taxon>
        <taxon>Parasitiformes</taxon>
        <taxon>Ixodida</taxon>
        <taxon>Ixodoidea</taxon>
        <taxon>Ixodidae</taxon>
        <taxon>Rhipicephalinae</taxon>
        <taxon>Dermacentor</taxon>
    </lineage>
</organism>
<reference evidence="1" key="1">
    <citation type="submission" date="2020-05" db="EMBL/GenBank/DDBJ databases">
        <title>Large-scale comparative analyses of tick genomes elucidate their genetic diversity and vector capacities.</title>
        <authorList>
            <person name="Jia N."/>
            <person name="Wang J."/>
            <person name="Shi W."/>
            <person name="Du L."/>
            <person name="Sun Y."/>
            <person name="Zhan W."/>
            <person name="Jiang J."/>
            <person name="Wang Q."/>
            <person name="Zhang B."/>
            <person name="Ji P."/>
            <person name="Sakyi L.B."/>
            <person name="Cui X."/>
            <person name="Yuan T."/>
            <person name="Jiang B."/>
            <person name="Yang W."/>
            <person name="Lam T.T.-Y."/>
            <person name="Chang Q."/>
            <person name="Ding S."/>
            <person name="Wang X."/>
            <person name="Zhu J."/>
            <person name="Ruan X."/>
            <person name="Zhao L."/>
            <person name="Wei J."/>
            <person name="Que T."/>
            <person name="Du C."/>
            <person name="Cheng J."/>
            <person name="Dai P."/>
            <person name="Han X."/>
            <person name="Huang E."/>
            <person name="Gao Y."/>
            <person name="Liu J."/>
            <person name="Shao H."/>
            <person name="Ye R."/>
            <person name="Li L."/>
            <person name="Wei W."/>
            <person name="Wang X."/>
            <person name="Wang C."/>
            <person name="Yang T."/>
            <person name="Huo Q."/>
            <person name="Li W."/>
            <person name="Guo W."/>
            <person name="Chen H."/>
            <person name="Zhou L."/>
            <person name="Ni X."/>
            <person name="Tian J."/>
            <person name="Zhou Y."/>
            <person name="Sheng Y."/>
            <person name="Liu T."/>
            <person name="Pan Y."/>
            <person name="Xia L."/>
            <person name="Li J."/>
            <person name="Zhao F."/>
            <person name="Cao W."/>
        </authorList>
    </citation>
    <scope>NUCLEOTIDE SEQUENCE</scope>
    <source>
        <strain evidence="1">Dsil-2018</strain>
    </source>
</reference>
<comment type="caution">
    <text evidence="1">The sequence shown here is derived from an EMBL/GenBank/DDBJ whole genome shotgun (WGS) entry which is preliminary data.</text>
</comment>
<gene>
    <name evidence="1" type="ORF">HPB49_000345</name>
</gene>
<evidence type="ECO:0000313" key="2">
    <source>
        <dbReference type="Proteomes" id="UP000821865"/>
    </source>
</evidence>
<name>A0ACB8D1I6_DERSI</name>
<dbReference type="EMBL" id="CM023472">
    <property type="protein sequence ID" value="KAH7958263.1"/>
    <property type="molecule type" value="Genomic_DNA"/>
</dbReference>
<protein>
    <submittedName>
        <fullName evidence="1">Uncharacterized protein</fullName>
    </submittedName>
</protein>
<dbReference type="Proteomes" id="UP000821865">
    <property type="component" value="Chromosome 3"/>
</dbReference>
<evidence type="ECO:0000313" key="1">
    <source>
        <dbReference type="EMBL" id="KAH7958263.1"/>
    </source>
</evidence>
<proteinExistence type="predicted"/>
<sequence length="560" mass="62543">MAWRAHAASECKEEEEAGSSRSVRPVAIMSQSSLTGDEANATGAMSPESPDRQQRPLSQQPPPPPQQSQQPEQRQPPSLVHNFLDCSVEMSASRARQRPVRSRTTERLIEKNVRVWQPSSVLLRKEFLNIMFITAAVFTVTGAVVAVRSAFGAEPEDAWALPLEEDLQASRKRLYCFFNHSAHRRPEPVRFGVDSIRVELCDDIVYCYLGIDPATANIVSKDPKFDIQQEGLRKFTKLRDKAAKYSAIHPPTPECVADVSLVIWAAVGGRRSDGEAFRKLAVQRRYRVEFSENAARWLLQYGFDGLVLHWPNLMGDQDRQALGTFLRTLRRRLSADGQRLAIVVPADKAERTAGFDVQDIINLVDVMFVETHRTMEPATFPVTSFYSPLRVKTQAKRRGQTGLSHVLGDMSLELTQMDKVVFGVTLAGASFTLKNVAANKAGDPSAGPGKPGLFTRQPGTLSHYELEQMLAHDLSWSRQFDRVAQCSYVVNGDQWVGFEDDVSLQSKAHLLLFTGGIAVWDICMDDFRGTFGRPLLARARDILLRNHTFGHSLRAKGRLG</sequence>
<accession>A0ACB8D1I6</accession>